<feature type="domain" description="ATP-dependent RNA helicase PRP5/DDX46/KHDC4 KH" evidence="7">
    <location>
        <begin position="57"/>
        <end position="120"/>
    </location>
</feature>
<dbReference type="GO" id="GO:0005634">
    <property type="term" value="C:nucleus"/>
    <property type="evidence" value="ECO:0007669"/>
    <property type="project" value="InterPro"/>
</dbReference>
<dbReference type="Gene3D" id="3.30.1370.10">
    <property type="entry name" value="K Homology domain, type 1"/>
    <property type="match status" value="1"/>
</dbReference>
<feature type="compositionally biased region" description="Pro residues" evidence="5">
    <location>
        <begin position="633"/>
        <end position="653"/>
    </location>
</feature>
<accession>A0A8S3ZVS6</accession>
<sequence length="701" mass="75050">MFSDQDNEDKSSLEAAAEAAAKVNALLIAKGMLKPNQIHSATNVITKKAGGPNSLVVAEVEINNLTTQCRNTLTKGTTQEGGISKASGAAVTTRGRFIAPNEKPKNARLFLFTVAVQKINEIIRSMCGNRVEQKGYHINSHRGGKMRPPFKMNMGNSHFNLRGRPPPPLMSLPTPPPPLCHQMPPLPPPVPQSVTVMQENLYIGLEHAPPNFDTKNKLLGPGGSYLQHIHAETGAHVSLRGRGSGCFDLNGADSIEPMHVHIEHESLLGLQEAKKLAENLIQTVQQTYVSFQQALAALPVSMPTGLITGVHQQSSFAEAHLGVPPPGFTEQSLQAIHSQVQHLGPPTLLMPAGSVASQLPPMPQAMSNAATCPGMILPSSLSLTPVPLVSTMTVSAASMLPQQTNIGGQQSMILSQQPPPSAQTVTQMSLQQLVHGPPPVPQPVPPPMPAPLGAYSHVQPTMHLVSQTSVAPQTLIHEQGPPLMAPPPQHAGPSISLSAPTSLVYTLTSSGTYITSPRLEEQVKHRFTEEKDKIPENLLGYQHGPPHLVNLMCSSPPPQGVPPPISQSFMQHLSSQLMQPPPHSLIHVTHMPAEEGQFAHLGPHTILQTTQQILPPPADGQQLMAAPPGHHYLPPPHHGLPPHLLGPPPPGPTHSPSQHMMARSQNSIPGHILQQTQQPPPPLPPVSQTAYQPHPQGISYW</sequence>
<dbReference type="FunFam" id="3.30.1370.10:FF:000037">
    <property type="entry name" value="KH domain protein"/>
    <property type="match status" value="1"/>
</dbReference>
<feature type="compositionally biased region" description="Polar residues" evidence="5">
    <location>
        <begin position="654"/>
        <end position="668"/>
    </location>
</feature>
<dbReference type="GO" id="GO:0003723">
    <property type="term" value="F:RNA binding"/>
    <property type="evidence" value="ECO:0007669"/>
    <property type="project" value="InterPro"/>
</dbReference>
<dbReference type="PANTHER" id="PTHR15744">
    <property type="entry name" value="BLOM7"/>
    <property type="match status" value="1"/>
</dbReference>
<evidence type="ECO:0000256" key="3">
    <source>
        <dbReference type="ARBA" id="ARBA00030267"/>
    </source>
</evidence>
<comment type="similarity">
    <text evidence="1">Belongs to the KHDC4 family.</text>
</comment>
<evidence type="ECO:0000256" key="5">
    <source>
        <dbReference type="SAM" id="MobiDB-lite"/>
    </source>
</evidence>
<proteinExistence type="inferred from homology"/>
<comment type="function">
    <text evidence="4">RNA-binding protein involved in pre-mRNA splicing. Interacts with the PRP19C/Prp19 complex/NTC/Nineteen complex which is part of the spliceosome. Involved in regulating splice site selection. Binds preferentially RNA with A/C rich sequences and poly-C stretches.</text>
</comment>
<gene>
    <name evidence="8" type="ORF">CUNI_LOCUS19201</name>
</gene>
<feature type="domain" description="KHDC4/BBP-like KH-domain type I" evidence="6">
    <location>
        <begin position="208"/>
        <end position="282"/>
    </location>
</feature>
<protein>
    <recommendedName>
        <fullName evidence="2">KH homology domain-containing protein 4</fullName>
    </recommendedName>
    <alternativeName>
        <fullName evidence="3">Brings lots of money 7</fullName>
    </alternativeName>
</protein>
<dbReference type="InterPro" id="IPR036612">
    <property type="entry name" value="KH_dom_type_1_sf"/>
</dbReference>
<evidence type="ECO:0000259" key="6">
    <source>
        <dbReference type="Pfam" id="PF22675"/>
    </source>
</evidence>
<dbReference type="InterPro" id="IPR055256">
    <property type="entry name" value="KH_1_KHDC4/BBP-like"/>
</dbReference>
<dbReference type="Proteomes" id="UP000678393">
    <property type="component" value="Unassembled WGS sequence"/>
</dbReference>
<dbReference type="InterPro" id="IPR047889">
    <property type="entry name" value="KHDC4_KH-I_second"/>
</dbReference>
<dbReference type="Pfam" id="PF22675">
    <property type="entry name" value="KH-I_KHDC4-BBP"/>
    <property type="match status" value="1"/>
</dbReference>
<dbReference type="OrthoDB" id="397265at2759"/>
<dbReference type="EMBL" id="CAJHNH020006379">
    <property type="protein sequence ID" value="CAG5133643.1"/>
    <property type="molecule type" value="Genomic_DNA"/>
</dbReference>
<evidence type="ECO:0000256" key="2">
    <source>
        <dbReference type="ARBA" id="ARBA00017795"/>
    </source>
</evidence>
<evidence type="ECO:0000256" key="1">
    <source>
        <dbReference type="ARBA" id="ARBA00006093"/>
    </source>
</evidence>
<name>A0A8S3ZVS6_9EUPU</name>
<keyword evidence="9" id="KW-1185">Reference proteome</keyword>
<organism evidence="8 9">
    <name type="scientific">Candidula unifasciata</name>
    <dbReference type="NCBI Taxonomy" id="100452"/>
    <lineage>
        <taxon>Eukaryota</taxon>
        <taxon>Metazoa</taxon>
        <taxon>Spiralia</taxon>
        <taxon>Lophotrochozoa</taxon>
        <taxon>Mollusca</taxon>
        <taxon>Gastropoda</taxon>
        <taxon>Heterobranchia</taxon>
        <taxon>Euthyneura</taxon>
        <taxon>Panpulmonata</taxon>
        <taxon>Eupulmonata</taxon>
        <taxon>Stylommatophora</taxon>
        <taxon>Helicina</taxon>
        <taxon>Helicoidea</taxon>
        <taxon>Geomitridae</taxon>
        <taxon>Candidula</taxon>
    </lineage>
</organism>
<evidence type="ECO:0000313" key="8">
    <source>
        <dbReference type="EMBL" id="CAG5133643.1"/>
    </source>
</evidence>
<feature type="non-terminal residue" evidence="8">
    <location>
        <position position="1"/>
    </location>
</feature>
<comment type="caution">
    <text evidence="8">The sequence shown here is derived from an EMBL/GenBank/DDBJ whole genome shotgun (WGS) entry which is preliminary data.</text>
</comment>
<evidence type="ECO:0000313" key="9">
    <source>
        <dbReference type="Proteomes" id="UP000678393"/>
    </source>
</evidence>
<dbReference type="Pfam" id="PF23469">
    <property type="entry name" value="KH_12"/>
    <property type="match status" value="1"/>
</dbReference>
<dbReference type="AlphaFoldDB" id="A0A8S3ZVS6"/>
<reference evidence="8" key="1">
    <citation type="submission" date="2021-04" db="EMBL/GenBank/DDBJ databases">
        <authorList>
            <consortium name="Molecular Ecology Group"/>
        </authorList>
    </citation>
    <scope>NUCLEOTIDE SEQUENCE</scope>
</reference>
<dbReference type="InterPro" id="IPR056149">
    <property type="entry name" value="PRP5/DDX46/KHDC4_KH"/>
</dbReference>
<feature type="region of interest" description="Disordered" evidence="5">
    <location>
        <begin position="623"/>
        <end position="701"/>
    </location>
</feature>
<dbReference type="CDD" id="cd22386">
    <property type="entry name" value="KH-I_KHDC4_rpt2"/>
    <property type="match status" value="1"/>
</dbReference>
<evidence type="ECO:0000256" key="4">
    <source>
        <dbReference type="ARBA" id="ARBA00045732"/>
    </source>
</evidence>
<dbReference type="InterPro" id="IPR031121">
    <property type="entry name" value="RIK/BLOM7"/>
</dbReference>
<evidence type="ECO:0000259" key="7">
    <source>
        <dbReference type="Pfam" id="PF23469"/>
    </source>
</evidence>
<dbReference type="PANTHER" id="PTHR15744:SF0">
    <property type="entry name" value="KH HOMOLOGY DOMAIN-CONTAINING PROTEIN 4"/>
    <property type="match status" value="1"/>
</dbReference>
<dbReference type="SUPFAM" id="SSF54791">
    <property type="entry name" value="Eukaryotic type KH-domain (KH-domain type I)"/>
    <property type="match status" value="1"/>
</dbReference>